<organism evidence="1 2">
    <name type="scientific">Dendrolimus kikuchii</name>
    <dbReference type="NCBI Taxonomy" id="765133"/>
    <lineage>
        <taxon>Eukaryota</taxon>
        <taxon>Metazoa</taxon>
        <taxon>Ecdysozoa</taxon>
        <taxon>Arthropoda</taxon>
        <taxon>Hexapoda</taxon>
        <taxon>Insecta</taxon>
        <taxon>Pterygota</taxon>
        <taxon>Neoptera</taxon>
        <taxon>Endopterygota</taxon>
        <taxon>Lepidoptera</taxon>
        <taxon>Glossata</taxon>
        <taxon>Ditrysia</taxon>
        <taxon>Bombycoidea</taxon>
        <taxon>Lasiocampidae</taxon>
        <taxon>Dendrolimus</taxon>
    </lineage>
</organism>
<name>A0ACC1CJT3_9NEOP</name>
<evidence type="ECO:0000313" key="2">
    <source>
        <dbReference type="Proteomes" id="UP000824533"/>
    </source>
</evidence>
<dbReference type="EMBL" id="CM034409">
    <property type="protein sequence ID" value="KAJ0171808.1"/>
    <property type="molecule type" value="Genomic_DNA"/>
</dbReference>
<proteinExistence type="predicted"/>
<sequence>MFVQKLLVISAMLIGAQCRYVYPEMEYSPEYIECVPGHFARVTREVHGGVTVNSDGTSGAGLKVPLIHNDKNELSAIGSADFNKDHHLARSSVGLNLANEKGHSLSLLKTNIPGREDQLKAAGTLNLLHNDNHNLDANVFATRHMPKEPSVPNFNTVGGGLDYMYKDKIGASASAAHTDFFDRNDYNVGGKLNLYKDRSSSLDFNAGWNKFDTPHMSSGWEPTYGFSYGWRF</sequence>
<comment type="caution">
    <text evidence="1">The sequence shown here is derived from an EMBL/GenBank/DDBJ whole genome shotgun (WGS) entry which is preliminary data.</text>
</comment>
<keyword evidence="2" id="KW-1185">Reference proteome</keyword>
<gene>
    <name evidence="1" type="ORF">K1T71_012571</name>
</gene>
<evidence type="ECO:0000313" key="1">
    <source>
        <dbReference type="EMBL" id="KAJ0171808.1"/>
    </source>
</evidence>
<protein>
    <submittedName>
        <fullName evidence="1">Uncharacterized protein</fullName>
    </submittedName>
</protein>
<accession>A0ACC1CJT3</accession>
<dbReference type="Proteomes" id="UP000824533">
    <property type="component" value="Linkage Group LG23"/>
</dbReference>
<reference evidence="1 2" key="1">
    <citation type="journal article" date="2021" name="Front. Genet.">
        <title>Chromosome-Level Genome Assembly Reveals Significant Gene Expansion in the Toll and IMD Signaling Pathways of Dendrolimus kikuchii.</title>
        <authorList>
            <person name="Zhou J."/>
            <person name="Wu P."/>
            <person name="Xiong Z."/>
            <person name="Liu N."/>
            <person name="Zhao N."/>
            <person name="Ji M."/>
            <person name="Qiu Y."/>
            <person name="Yang B."/>
        </authorList>
    </citation>
    <scope>NUCLEOTIDE SEQUENCE [LARGE SCALE GENOMIC DNA]</scope>
    <source>
        <strain evidence="1">Ann1</strain>
    </source>
</reference>